<dbReference type="GO" id="GO:0004316">
    <property type="term" value="F:3-oxoacyl-[acyl-carrier-protein] reductase (NADPH) activity"/>
    <property type="evidence" value="ECO:0007669"/>
    <property type="project" value="UniProtKB-EC"/>
</dbReference>
<evidence type="ECO:0000259" key="3">
    <source>
        <dbReference type="SMART" id="SM00822"/>
    </source>
</evidence>
<dbReference type="GO" id="GO:0048038">
    <property type="term" value="F:quinone binding"/>
    <property type="evidence" value="ECO:0007669"/>
    <property type="project" value="TreeGrafter"/>
</dbReference>
<dbReference type="InterPro" id="IPR036291">
    <property type="entry name" value="NAD(P)-bd_dom_sf"/>
</dbReference>
<dbReference type="SMART" id="SM00822">
    <property type="entry name" value="PKS_KR"/>
    <property type="match status" value="1"/>
</dbReference>
<dbReference type="PRINTS" id="PR00080">
    <property type="entry name" value="SDRFAMILY"/>
</dbReference>
<dbReference type="InterPro" id="IPR002347">
    <property type="entry name" value="SDR_fam"/>
</dbReference>
<dbReference type="PROSITE" id="PS00061">
    <property type="entry name" value="ADH_SHORT"/>
    <property type="match status" value="1"/>
</dbReference>
<comment type="similarity">
    <text evidence="1">Belongs to the short-chain dehydrogenases/reductases (SDR) family.</text>
</comment>
<dbReference type="FunFam" id="3.40.50.720:FF:000084">
    <property type="entry name" value="Short-chain dehydrogenase reductase"/>
    <property type="match status" value="1"/>
</dbReference>
<keyword evidence="2 4" id="KW-0560">Oxidoreductase</keyword>
<dbReference type="Gene3D" id="3.40.50.720">
    <property type="entry name" value="NAD(P)-binding Rossmann-like Domain"/>
    <property type="match status" value="1"/>
</dbReference>
<feature type="domain" description="Ketoreductase" evidence="3">
    <location>
        <begin position="13"/>
        <end position="190"/>
    </location>
</feature>
<proteinExistence type="inferred from homology"/>
<protein>
    <submittedName>
        <fullName evidence="4">3-oxoacyl-[acyl-carrier-protein] reductase FabG</fullName>
        <ecNumber evidence="4">1.1.1.100</ecNumber>
    </submittedName>
</protein>
<name>A0A517YB20_9BACT</name>
<dbReference type="SUPFAM" id="SSF51735">
    <property type="entry name" value="NAD(P)-binding Rossmann-fold domains"/>
    <property type="match status" value="1"/>
</dbReference>
<reference evidence="4 5" key="1">
    <citation type="submission" date="2019-02" db="EMBL/GenBank/DDBJ databases">
        <title>Deep-cultivation of Planctomycetes and their phenomic and genomic characterization uncovers novel biology.</title>
        <authorList>
            <person name="Wiegand S."/>
            <person name="Jogler M."/>
            <person name="Boedeker C."/>
            <person name="Pinto D."/>
            <person name="Vollmers J."/>
            <person name="Rivas-Marin E."/>
            <person name="Kohn T."/>
            <person name="Peeters S.H."/>
            <person name="Heuer A."/>
            <person name="Rast P."/>
            <person name="Oberbeckmann S."/>
            <person name="Bunk B."/>
            <person name="Jeske O."/>
            <person name="Meyerdierks A."/>
            <person name="Storesund J.E."/>
            <person name="Kallscheuer N."/>
            <person name="Luecker S."/>
            <person name="Lage O.M."/>
            <person name="Pohl T."/>
            <person name="Merkel B.J."/>
            <person name="Hornburger P."/>
            <person name="Mueller R.-W."/>
            <person name="Bruemmer F."/>
            <person name="Labrenz M."/>
            <person name="Spormann A.M."/>
            <person name="Op den Camp H."/>
            <person name="Overmann J."/>
            <person name="Amann R."/>
            <person name="Jetten M.S.M."/>
            <person name="Mascher T."/>
            <person name="Medema M.H."/>
            <person name="Devos D.P."/>
            <person name="Kaster A.-K."/>
            <person name="Ovreas L."/>
            <person name="Rohde M."/>
            <person name="Galperin M.Y."/>
            <person name="Jogler C."/>
        </authorList>
    </citation>
    <scope>NUCLEOTIDE SEQUENCE [LARGE SCALE GENOMIC DNA]</scope>
    <source>
        <strain evidence="4 5">ETA_A8</strain>
    </source>
</reference>
<dbReference type="InterPro" id="IPR020904">
    <property type="entry name" value="Sc_DH/Rdtase_CS"/>
</dbReference>
<dbReference type="Proteomes" id="UP000315017">
    <property type="component" value="Chromosome"/>
</dbReference>
<gene>
    <name evidence="4" type="primary">fabG_6</name>
    <name evidence="4" type="ORF">ETAA8_25260</name>
</gene>
<dbReference type="PRINTS" id="PR00081">
    <property type="entry name" value="GDHRDH"/>
</dbReference>
<organism evidence="4 5">
    <name type="scientific">Anatilimnocola aggregata</name>
    <dbReference type="NCBI Taxonomy" id="2528021"/>
    <lineage>
        <taxon>Bacteria</taxon>
        <taxon>Pseudomonadati</taxon>
        <taxon>Planctomycetota</taxon>
        <taxon>Planctomycetia</taxon>
        <taxon>Pirellulales</taxon>
        <taxon>Pirellulaceae</taxon>
        <taxon>Anatilimnocola</taxon>
    </lineage>
</organism>
<dbReference type="EC" id="1.1.1.100" evidence="4"/>
<dbReference type="CDD" id="cd05233">
    <property type="entry name" value="SDR_c"/>
    <property type="match status" value="1"/>
</dbReference>
<dbReference type="InterPro" id="IPR057326">
    <property type="entry name" value="KR_dom"/>
</dbReference>
<dbReference type="KEGG" id="aagg:ETAA8_25260"/>
<evidence type="ECO:0000313" key="4">
    <source>
        <dbReference type="EMBL" id="QDU27438.1"/>
    </source>
</evidence>
<dbReference type="GO" id="GO:0006633">
    <property type="term" value="P:fatty acid biosynthetic process"/>
    <property type="evidence" value="ECO:0007669"/>
    <property type="project" value="TreeGrafter"/>
</dbReference>
<dbReference type="PANTHER" id="PTHR42760">
    <property type="entry name" value="SHORT-CHAIN DEHYDROGENASES/REDUCTASES FAMILY MEMBER"/>
    <property type="match status" value="1"/>
</dbReference>
<dbReference type="PANTHER" id="PTHR42760:SF133">
    <property type="entry name" value="3-OXOACYL-[ACYL-CARRIER-PROTEIN] REDUCTASE"/>
    <property type="match status" value="1"/>
</dbReference>
<evidence type="ECO:0000256" key="1">
    <source>
        <dbReference type="ARBA" id="ARBA00006484"/>
    </source>
</evidence>
<sequence length="261" mass="27499">MTEPSTPPRFAGKVAIITGTSDRGIGGATALRMADEGASLVMVSRHLPERLLKRLEKTTAPHVHMLADITIPEDVEKIVATCREKFGKLDILINNAGIEVASRLVDSSEAEWRNLLDVNLNGSIALTKAALPQLSQPGGVIVNVASALGLAGCAGFSVYSASKAGLIGFTQSLAWEVAKQGIRVVAVAPGLVVTPMVQKHTSKLTHETWAQLEACHPLGVGRAADVAAAITFLASEDARWITGITLPLGFAHQYPLPVMGE</sequence>
<dbReference type="Pfam" id="PF13561">
    <property type="entry name" value="adh_short_C2"/>
    <property type="match status" value="1"/>
</dbReference>
<evidence type="ECO:0000313" key="5">
    <source>
        <dbReference type="Proteomes" id="UP000315017"/>
    </source>
</evidence>
<evidence type="ECO:0000256" key="2">
    <source>
        <dbReference type="ARBA" id="ARBA00023002"/>
    </source>
</evidence>
<dbReference type="EMBL" id="CP036274">
    <property type="protein sequence ID" value="QDU27438.1"/>
    <property type="molecule type" value="Genomic_DNA"/>
</dbReference>
<accession>A0A517YB20</accession>
<dbReference type="AlphaFoldDB" id="A0A517YB20"/>
<keyword evidence="5" id="KW-1185">Reference proteome</keyword>